<dbReference type="PANTHER" id="PTHR43110">
    <property type="entry name" value="THIOL PEROXIDASE"/>
    <property type="match status" value="1"/>
</dbReference>
<keyword evidence="1" id="KW-1015">Disulfide bond</keyword>
<accession>A0A0H3ZR44</accession>
<evidence type="ECO:0000256" key="1">
    <source>
        <dbReference type="ARBA" id="ARBA00023157"/>
    </source>
</evidence>
<keyword evidence="4" id="KW-0575">Peroxidase</keyword>
<dbReference type="InterPro" id="IPR036249">
    <property type="entry name" value="Thioredoxin-like_sf"/>
</dbReference>
<proteinExistence type="predicted"/>
<dbReference type="EMBL" id="KP795610">
    <property type="protein sequence ID" value="AKN38720.1"/>
    <property type="molecule type" value="Genomic_DNA"/>
</dbReference>
<dbReference type="GO" id="GO:0008379">
    <property type="term" value="F:thioredoxin peroxidase activity"/>
    <property type="evidence" value="ECO:0007669"/>
    <property type="project" value="InterPro"/>
</dbReference>
<protein>
    <submittedName>
        <fullName evidence="4">Thiol peroxidase, Tpx-type</fullName>
        <ecNumber evidence="4">1.11.1.15</ecNumber>
    </submittedName>
</protein>
<name>A0A0H3ZR44_VIBSP</name>
<dbReference type="SUPFAM" id="SSF52833">
    <property type="entry name" value="Thioredoxin-like"/>
    <property type="match status" value="1"/>
</dbReference>
<dbReference type="EC" id="1.11.1.15" evidence="4"/>
<evidence type="ECO:0000256" key="2">
    <source>
        <dbReference type="ARBA" id="ARBA00023284"/>
    </source>
</evidence>
<dbReference type="InterPro" id="IPR013740">
    <property type="entry name" value="Redoxin"/>
</dbReference>
<keyword evidence="2" id="KW-0676">Redox-active center</keyword>
<organism evidence="4">
    <name type="scientific">Vibrio splendidus</name>
    <dbReference type="NCBI Taxonomy" id="29497"/>
    <lineage>
        <taxon>Bacteria</taxon>
        <taxon>Pseudomonadati</taxon>
        <taxon>Pseudomonadota</taxon>
        <taxon>Gammaproteobacteria</taxon>
        <taxon>Vibrionales</taxon>
        <taxon>Vibrionaceae</taxon>
        <taxon>Vibrio</taxon>
    </lineage>
</organism>
<dbReference type="InterPro" id="IPR050455">
    <property type="entry name" value="Tpx_Peroxidase_subfamily"/>
</dbReference>
<dbReference type="NCBIfam" id="NF001808">
    <property type="entry name" value="PRK00522.1"/>
    <property type="match status" value="1"/>
</dbReference>
<reference evidence="4" key="1">
    <citation type="journal article" date="2015" name="MBio">
        <title>Eco-Evolutionary Dynamics of Episomes among Ecologically Cohesive Bacterial Populations.</title>
        <authorList>
            <person name="Xue H."/>
            <person name="Cordero O.X."/>
            <person name="Camas F.M."/>
            <person name="Trimble W."/>
            <person name="Meyer F."/>
            <person name="Guglielmini J."/>
            <person name="Rocha E.P."/>
            <person name="Polz M.F."/>
        </authorList>
    </citation>
    <scope>NUCLEOTIDE SEQUENCE</scope>
    <source>
        <strain evidence="4">1F_145</strain>
    </source>
</reference>
<evidence type="ECO:0000259" key="3">
    <source>
        <dbReference type="PROSITE" id="PS51352"/>
    </source>
</evidence>
<dbReference type="Gene3D" id="3.40.30.10">
    <property type="entry name" value="Glutaredoxin"/>
    <property type="match status" value="1"/>
</dbReference>
<dbReference type="CDD" id="cd03014">
    <property type="entry name" value="PRX_Atyp2cys"/>
    <property type="match status" value="1"/>
</dbReference>
<dbReference type="InterPro" id="IPR013766">
    <property type="entry name" value="Thioredoxin_domain"/>
</dbReference>
<dbReference type="AlphaFoldDB" id="A0A0H3ZR44"/>
<feature type="domain" description="Thioredoxin" evidence="3">
    <location>
        <begin position="17"/>
        <end position="166"/>
    </location>
</feature>
<dbReference type="Pfam" id="PF08534">
    <property type="entry name" value="Redoxin"/>
    <property type="match status" value="1"/>
</dbReference>
<dbReference type="InterPro" id="IPR002065">
    <property type="entry name" value="TPX"/>
</dbReference>
<dbReference type="PANTHER" id="PTHR43110:SF1">
    <property type="entry name" value="THIOL PEROXIDASE"/>
    <property type="match status" value="1"/>
</dbReference>
<dbReference type="PROSITE" id="PS51352">
    <property type="entry name" value="THIOREDOXIN_2"/>
    <property type="match status" value="1"/>
</dbReference>
<evidence type="ECO:0000313" key="4">
    <source>
        <dbReference type="EMBL" id="AKN38720.1"/>
    </source>
</evidence>
<sequence>MLVTFLGNPVQLAGEFVTAGQMAPNFTLCDKELNDFGLERFKGKRIILNIFPSVDTPTCANSVRAFNTVADSLQGAEVVCVSADLPFALARFVDEEKLSNVVIASCFRSPTFAADYGVALSEGALRGLTSRAVVVLDEEGHILHAELVKEISEEPDYSAAVRAIQG</sequence>
<keyword evidence="4" id="KW-0560">Oxidoreductase</keyword>